<keyword evidence="7" id="KW-0693">Viral RNA replication</keyword>
<dbReference type="GO" id="GO:0003724">
    <property type="term" value="F:RNA helicase activity"/>
    <property type="evidence" value="ECO:0007669"/>
    <property type="project" value="InterPro"/>
</dbReference>
<reference evidence="10 11" key="1">
    <citation type="journal article" date="2016" name="Nature">
        <title>Redefining the invertebrate RNA virosphere.</title>
        <authorList>
            <person name="Shi M."/>
            <person name="Lin X.D."/>
            <person name="Tian J.H."/>
            <person name="Chen L.J."/>
            <person name="Chen X."/>
            <person name="Li C.X."/>
            <person name="Qin X.C."/>
            <person name="Li J."/>
            <person name="Cao J.P."/>
            <person name="Eden J.S."/>
            <person name="Buchmann J."/>
            <person name="Wang W."/>
            <person name="Xu J."/>
            <person name="Holmes E.C."/>
            <person name="Zhang Y.Z."/>
        </authorList>
    </citation>
    <scope>NUCLEOTIDE SEQUENCE [LARGE SCALE GENOMIC DNA]</scope>
    <source>
        <strain evidence="11">insectZJ96360</strain>
    </source>
</reference>
<evidence type="ECO:0000259" key="9">
    <source>
        <dbReference type="PROSITE" id="PS51218"/>
    </source>
</evidence>
<evidence type="ECO:0008006" key="12">
    <source>
        <dbReference type="Google" id="ProtNLM"/>
    </source>
</evidence>
<protein>
    <recommendedName>
        <fullName evidence="12">RNA-directed RNA polymerase</fullName>
    </recommendedName>
</protein>
<dbReference type="PROSITE" id="PS50507">
    <property type="entry name" value="RDRP_SSRNA_POS"/>
    <property type="match status" value="1"/>
</dbReference>
<evidence type="ECO:0000256" key="1">
    <source>
        <dbReference type="ARBA" id="ARBA00022484"/>
    </source>
</evidence>
<proteinExistence type="predicted"/>
<dbReference type="GO" id="GO:0016787">
    <property type="term" value="F:hydrolase activity"/>
    <property type="evidence" value="ECO:0007669"/>
    <property type="project" value="UniProtKB-KW"/>
</dbReference>
<name>A0A1L3KKV7_9VIRU</name>
<keyword evidence="2" id="KW-0808">Transferase</keyword>
<dbReference type="InterPro" id="IPR007094">
    <property type="entry name" value="RNA-dir_pol_PSvirus"/>
</dbReference>
<dbReference type="SUPFAM" id="SSF56672">
    <property type="entry name" value="DNA/RNA polymerases"/>
    <property type="match status" value="1"/>
</dbReference>
<evidence type="ECO:0000256" key="7">
    <source>
        <dbReference type="ARBA" id="ARBA00022953"/>
    </source>
</evidence>
<evidence type="ECO:0000256" key="2">
    <source>
        <dbReference type="ARBA" id="ARBA00022679"/>
    </source>
</evidence>
<dbReference type="Proteomes" id="UP000203817">
    <property type="component" value="Segment"/>
</dbReference>
<dbReference type="GO" id="GO:0003723">
    <property type="term" value="F:RNA binding"/>
    <property type="evidence" value="ECO:0007669"/>
    <property type="project" value="InterPro"/>
</dbReference>
<dbReference type="Gene3D" id="3.30.70.270">
    <property type="match status" value="1"/>
</dbReference>
<dbReference type="InterPro" id="IPR001205">
    <property type="entry name" value="RNA-dir_pol_C"/>
</dbReference>
<organism evidence="10 11">
    <name type="scientific">Shuangao insect virus 8</name>
    <dbReference type="NCBI Taxonomy" id="1923469"/>
    <lineage>
        <taxon>Viruses</taxon>
        <taxon>Riboviria</taxon>
        <taxon>Orthornavirae</taxon>
        <taxon>Pisuviricota</taxon>
        <taxon>Pisoniviricetes</taxon>
        <taxon>Picornavirales</taxon>
        <taxon>Polycipiviridae</taxon>
        <taxon>Sopolycivirus</taxon>
        <taxon>Sopolycivirus bestiolae</taxon>
    </lineage>
</organism>
<dbReference type="GeneID" id="30854426"/>
<evidence type="ECO:0000259" key="8">
    <source>
        <dbReference type="PROSITE" id="PS50507"/>
    </source>
</evidence>
<accession>A0A1L3KKV7</accession>
<dbReference type="GO" id="GO:0003968">
    <property type="term" value="F:RNA-directed RNA polymerase activity"/>
    <property type="evidence" value="ECO:0007669"/>
    <property type="project" value="UniProtKB-KW"/>
</dbReference>
<dbReference type="GO" id="GO:0005524">
    <property type="term" value="F:ATP binding"/>
    <property type="evidence" value="ECO:0007669"/>
    <property type="project" value="UniProtKB-KW"/>
</dbReference>
<feature type="domain" description="SF3 helicase" evidence="9">
    <location>
        <begin position="732"/>
        <end position="898"/>
    </location>
</feature>
<evidence type="ECO:0000313" key="11">
    <source>
        <dbReference type="Proteomes" id="UP000203817"/>
    </source>
</evidence>
<dbReference type="Pfam" id="PF00680">
    <property type="entry name" value="RdRP_1"/>
    <property type="match status" value="1"/>
</dbReference>
<keyword evidence="1" id="KW-0696">RNA-directed RNA polymerase</keyword>
<keyword evidence="3" id="KW-0548">Nucleotidyltransferase</keyword>
<sequence>MATLKSMSPIKKFTSFMQIKNQIRSTLRKENVWTHVTPSGLLKRYLNDVEKKVLPVRGTLVRDLEDNITLLDVISLMEHFHLEVHASNNGRKLRNSPLFSTPQKRVIPEKEIGVEVFEHFFKEGEYNLFLENYEVKQSRYLARQSHKINGNFKYDRWSTFVLMLDLSLDFLKLQSPHSLLKYLVATLKQYEYSRLDVNGLYAFVLHLSIRGVARPESLIIDHRWVEQWRLRSDLERVALLQHFYSGNYYPDVVALQESYLQEVVTKTSLLRTETKLARISYVPDEKIFNPELVFYNTWWYGVHEQMTPVERHRDACGLIIIPPGQLNKSKKQEHTCNRGNNRLIYEGLLEGTIIKSDCHRCRKEEEGVAEPTGLQGIIDKSVQDSISSAGPALTKAINETISDPDTMANIEKLASTAAKPVIAEMAVKLDDLKNKTVEELRATVEPVMTESLGTFSALNGILSFLKDTMKSVTNMIPVDLLGKIGINIDMETLIHTFKYYILYINTESAFIKSALLILMLKQLGIFELLKRFGTTLMAWMKPYKFTETSTNAILAEPTSAMDWIQTIMNMLSGNAPGIAICTFVTLALTVIFKIALKPNAPLNRKEHASVHSTILDGFKNLHFIGAGMFGFERILKYLNLIGTSLTKWIATYIFGCESDDRKNEKAVSIWYGKLQYFKTEAGRAAIRVSEKTMLEAEKIQPDGLAFIHGVASDPKFLSRESAQLVQRSMKDASDIASFCYRIRAMSNFQPSMFHVQFVGKAGVGKSTMTEQLIYRLHRELAPSDQKLSYYSYNPNIDHFDGYQQQKFMIIDDLFRYNEPKHMSLLIGLITNTPVMLPMAHLDEKGIQLQSDILISSTNTPYPEVKDLFCMEAVHRRRHVLIEVYVHDDRVMDKQNSSFDKNKYKALQEQGVYKGIPSTEFPHLRFNLLKPVIKPCEDQIRTTTEDEEDHFWKSLQYYRNINSTHKFTDKEYFTTPEHTPSGMEYPCKGWTYNQLIQNICGRYAALRANEGKLTKQEKFTQVMDSFTTIDAIQHQVTETDSQFSLDKSLPLIAKQYLNASYAYGCADPLGERIYLTEEEDAENRKAVDKNRMTLGKINEIPELDDLERFGEEAIKLIEDEAQPTGLSDGDSEYFDTSDEIINDIDLIDEYFITCKPTGHKLTRVESLRRTLTTNRTKDDFSEDEQKLWDEIVEEMAEADDAELRDNMIQENLMRHHNHYQSEIAKQAAKQREKFQQEAMTRDFACRRIKYGKRDKLVMLMKDCYQNELEGLNATNCNISKKLTGDKVFEPLLDPVHFTRSLMYKDRITKLVKSGAIKPLLGNKILKFLNEAEDLRSCTLIPRTPHFSENKQGTQLMIPRSWFKRMIKVDGEWVLDVTDLQFEDPESNSNPISREPIARLLIAQPSFTLAMQQFAMLSRIQQDFLVKHNHWILKHFPDITGSVWRKTIRNIFDTIKNTTMTYLFNPLKHFWDTIVSSKIADYVKIVQHALMFVIGILCIKQVGRLFRGVSEPTSKVMHRVNTRSVPFVGKNFQPTGLLNTRNTDSQLAQTYLDRNVRFIHIVTKDGISTSCHVIHTEQFLILNRHMVEDINEEVEFIFAPTPRHTDKWSFRITPENIYVEPKSDVAIVFCRQLPMARDISRHFITEKEYLHLDSALEMIALSRFEDEAAIEIRTGGVIAEDLALSNDNLGVSSYLSRALVVKGETVCGKSGSMLIVPNKASGNKNILGIQAWRIKSYTNPEIIYQIVTYEMLDHMKYEVTKKSKYPYISQLGPVIVEPTGAPKAEALVENHIEVLGSVPDDKVVGKVGRTSFRKTPIAALMDRDGFTSPRVPAALNPWDHRLLVKDAPLKNSLNKCGRGIVGPFDMKLLARASNDIAFWIKDRLDKRVFRTDLSIEEAVTGVREDGSNPIDCRASPGIPYIWDKYPGKAPGKKSLLEINEFGYTQINDPEYPAKFEKFFASLEMGVIPHHTSYDFPKDELRPFYKALGNPEEQTPPKTRSVTCMSLDIILAWRRVTCDLIASLHRAAKGNFPFAPGMNPEGPDWGRLFNYLNKFPHVVDFDVSNWDGHMTIDLMMAVGDLLVTLLGLHPHSKTAKVIYSILTEVVFGHVQYEDMVYHKLRGLISGFPGTAEVNTLAHLILFYYYYLFIAKAHGHIHLMNVSTFMNNCHSIFYGDDVQASISSNIIEWFNGQTIARAYELHGYPVTDAAKGKDIAPFKNIMDSQFLKSSFNPISPARIDRKLDISVVYDMFYWVRAKEHPEEQFRSNLHDAFRVLHGHGEQVYEAVRNQLNGWMRELGKAPFDVYWTDFERSHVDNYYAN</sequence>
<keyword evidence="5" id="KW-0378">Hydrolase</keyword>
<dbReference type="GO" id="GO:0039694">
    <property type="term" value="P:viral RNA genome replication"/>
    <property type="evidence" value="ECO:0007669"/>
    <property type="project" value="InterPro"/>
</dbReference>
<dbReference type="Pfam" id="PF00910">
    <property type="entry name" value="RNA_helicase"/>
    <property type="match status" value="1"/>
</dbReference>
<evidence type="ECO:0000313" key="10">
    <source>
        <dbReference type="EMBL" id="APG77945.1"/>
    </source>
</evidence>
<dbReference type="KEGG" id="vg:30854426"/>
<keyword evidence="11" id="KW-1185">Reference proteome</keyword>
<feature type="domain" description="RdRp catalytic" evidence="8">
    <location>
        <begin position="2053"/>
        <end position="2186"/>
    </location>
</feature>
<keyword evidence="4" id="KW-0547">Nucleotide-binding</keyword>
<dbReference type="CDD" id="cd23198">
    <property type="entry name" value="Polycipiviridae_RdRp"/>
    <property type="match status" value="1"/>
</dbReference>
<evidence type="ECO:0000256" key="5">
    <source>
        <dbReference type="ARBA" id="ARBA00022801"/>
    </source>
</evidence>
<dbReference type="GO" id="GO:0006351">
    <property type="term" value="P:DNA-templated transcription"/>
    <property type="evidence" value="ECO:0007669"/>
    <property type="project" value="InterPro"/>
</dbReference>
<dbReference type="RefSeq" id="YP_009337002.1">
    <property type="nucleotide sequence ID" value="NC_032978.1"/>
</dbReference>
<dbReference type="InterPro" id="IPR043502">
    <property type="entry name" value="DNA/RNA_pol_sf"/>
</dbReference>
<dbReference type="InterPro" id="IPR043128">
    <property type="entry name" value="Rev_trsase/Diguanyl_cyclase"/>
</dbReference>
<dbReference type="InterPro" id="IPR014759">
    <property type="entry name" value="Helicase_SF3_ssRNA_vir"/>
</dbReference>
<keyword evidence="6" id="KW-0067">ATP-binding</keyword>
<evidence type="ECO:0000256" key="3">
    <source>
        <dbReference type="ARBA" id="ARBA00022695"/>
    </source>
</evidence>
<dbReference type="PROSITE" id="PS51218">
    <property type="entry name" value="SF3_HELICASE_2"/>
    <property type="match status" value="1"/>
</dbReference>
<dbReference type="InterPro" id="IPR000605">
    <property type="entry name" value="Helicase_SF3_ssDNA/RNA_vir"/>
</dbReference>
<evidence type="ECO:0000256" key="4">
    <source>
        <dbReference type="ARBA" id="ARBA00022741"/>
    </source>
</evidence>
<evidence type="ECO:0000256" key="6">
    <source>
        <dbReference type="ARBA" id="ARBA00022840"/>
    </source>
</evidence>
<dbReference type="EMBL" id="KX883910">
    <property type="protein sequence ID" value="APG77945.1"/>
    <property type="molecule type" value="Genomic_RNA"/>
</dbReference>